<proteinExistence type="predicted"/>
<gene>
    <name evidence="1" type="ORF">INT76_02450</name>
</gene>
<protein>
    <submittedName>
        <fullName evidence="1">Uncharacterized protein</fullName>
    </submittedName>
</protein>
<sequence length="61" mass="7275">MKPLEHFNQLKHFLTKKDFDGAKNYLEKHKDEFGAYLIQAKKLLKHSKTTNGFFKKFKGLF</sequence>
<organism evidence="1 2">
    <name type="scientific">Streptococcus oriscaviae</name>
    <dbReference type="NCBI Taxonomy" id="2781599"/>
    <lineage>
        <taxon>Bacteria</taxon>
        <taxon>Bacillati</taxon>
        <taxon>Bacillota</taxon>
        <taxon>Bacilli</taxon>
        <taxon>Lactobacillales</taxon>
        <taxon>Streptococcaceae</taxon>
        <taxon>Streptococcus</taxon>
    </lineage>
</organism>
<evidence type="ECO:0000313" key="1">
    <source>
        <dbReference type="EMBL" id="QUE54767.1"/>
    </source>
</evidence>
<dbReference type="Proteomes" id="UP000677616">
    <property type="component" value="Chromosome"/>
</dbReference>
<accession>A0ABX7YMV4</accession>
<dbReference type="RefSeq" id="WP_212571838.1">
    <property type="nucleotide sequence ID" value="NZ_CP073084.1"/>
</dbReference>
<dbReference type="EMBL" id="CP073084">
    <property type="protein sequence ID" value="QUE54767.1"/>
    <property type="molecule type" value="Genomic_DNA"/>
</dbReference>
<evidence type="ECO:0000313" key="2">
    <source>
        <dbReference type="Proteomes" id="UP000677616"/>
    </source>
</evidence>
<keyword evidence="2" id="KW-1185">Reference proteome</keyword>
<name>A0ABX7YMV4_9STRE</name>
<reference evidence="1 2" key="1">
    <citation type="submission" date="2021-04" db="EMBL/GenBank/DDBJ databases">
        <title>Complete genome sequence of a novel Streptococcus species.</title>
        <authorList>
            <person name="Teng J.L.L."/>
        </authorList>
    </citation>
    <scope>NUCLEOTIDE SEQUENCE [LARGE SCALE GENOMIC DNA]</scope>
    <source>
        <strain evidence="1 2">HKU75</strain>
    </source>
</reference>